<dbReference type="InterPro" id="IPR014644">
    <property type="entry name" value="MeTrfase_PRMT7"/>
</dbReference>
<dbReference type="AlphaFoldDB" id="F6UIA2"/>
<evidence type="ECO:0000256" key="7">
    <source>
        <dbReference type="ARBA" id="ARBA00048213"/>
    </source>
</evidence>
<dbReference type="Pfam" id="PF22528">
    <property type="entry name" value="PRMT_C"/>
    <property type="match status" value="2"/>
</dbReference>
<dbReference type="PANTHER" id="PTHR11006:SF4">
    <property type="entry name" value="PROTEIN ARGININE N-METHYLTRANSFERASE 7"/>
    <property type="match status" value="1"/>
</dbReference>
<evidence type="ECO:0000313" key="12">
    <source>
        <dbReference type="Proteomes" id="UP000008144"/>
    </source>
</evidence>
<dbReference type="FunFam" id="3.40.50.150:FF:000071">
    <property type="entry name" value="Protein arginine N-methyltransferase 7"/>
    <property type="match status" value="1"/>
</dbReference>
<evidence type="ECO:0000256" key="4">
    <source>
        <dbReference type="ARBA" id="ARBA00022737"/>
    </source>
</evidence>
<evidence type="ECO:0000256" key="6">
    <source>
        <dbReference type="ARBA" id="ARBA00025570"/>
    </source>
</evidence>
<evidence type="ECO:0000256" key="2">
    <source>
        <dbReference type="ARBA" id="ARBA00022679"/>
    </source>
</evidence>
<dbReference type="Proteomes" id="UP000008144">
    <property type="component" value="Unassembled WGS sequence"/>
</dbReference>
<dbReference type="PANTHER" id="PTHR11006">
    <property type="entry name" value="PROTEIN ARGININE N-METHYLTRANSFERASE"/>
    <property type="match status" value="1"/>
</dbReference>
<dbReference type="Gene3D" id="2.70.160.11">
    <property type="entry name" value="Hnrnp arginine n-methyltransferase1"/>
    <property type="match status" value="2"/>
</dbReference>
<comment type="catalytic activity">
    <reaction evidence="7">
        <text>L-arginyl-[protein] + S-adenosyl-L-methionine = N(omega)-methyl-L-arginyl-[protein] + S-adenosyl-L-homocysteine + H(+)</text>
        <dbReference type="Rhea" id="RHEA:48100"/>
        <dbReference type="Rhea" id="RHEA-COMP:10532"/>
        <dbReference type="Rhea" id="RHEA-COMP:11990"/>
        <dbReference type="ChEBI" id="CHEBI:15378"/>
        <dbReference type="ChEBI" id="CHEBI:29965"/>
        <dbReference type="ChEBI" id="CHEBI:57856"/>
        <dbReference type="ChEBI" id="CHEBI:59789"/>
        <dbReference type="ChEBI" id="CHEBI:65280"/>
        <dbReference type="EC" id="2.1.1.321"/>
    </reaction>
</comment>
<dbReference type="EC" id="2.1.1.-" evidence="8"/>
<dbReference type="FunFam" id="2.70.160.11:FF:000014">
    <property type="entry name" value="Protein arginine N-methyltransferase 7"/>
    <property type="match status" value="1"/>
</dbReference>
<organism evidence="11 12">
    <name type="scientific">Ciona intestinalis</name>
    <name type="common">Transparent sea squirt</name>
    <name type="synonym">Ascidia intestinalis</name>
    <dbReference type="NCBI Taxonomy" id="7719"/>
    <lineage>
        <taxon>Eukaryota</taxon>
        <taxon>Metazoa</taxon>
        <taxon>Chordata</taxon>
        <taxon>Tunicata</taxon>
        <taxon>Ascidiacea</taxon>
        <taxon>Phlebobranchia</taxon>
        <taxon>Cionidae</taxon>
        <taxon>Ciona</taxon>
    </lineage>
</organism>
<dbReference type="GO" id="GO:0006338">
    <property type="term" value="P:chromatin remodeling"/>
    <property type="evidence" value="ECO:0000318"/>
    <property type="project" value="GO_Central"/>
</dbReference>
<dbReference type="GO" id="GO:0016274">
    <property type="term" value="F:protein-arginine N-methyltransferase activity"/>
    <property type="evidence" value="ECO:0000318"/>
    <property type="project" value="GO_Central"/>
</dbReference>
<dbReference type="SUPFAM" id="SSF53335">
    <property type="entry name" value="S-adenosyl-L-methionine-dependent methyltransferases"/>
    <property type="match status" value="2"/>
</dbReference>
<dbReference type="Ensembl" id="ENSCINT00000010866.3">
    <property type="protein sequence ID" value="ENSCINP00000010866.3"/>
    <property type="gene ID" value="ENSCING00000005280.3"/>
</dbReference>
<dbReference type="GeneTree" id="ENSGT00940000156879"/>
<proteinExistence type="inferred from homology"/>
<evidence type="ECO:0000313" key="11">
    <source>
        <dbReference type="Ensembl" id="ENSCINP00000010866.3"/>
    </source>
</evidence>
<dbReference type="FunFam" id="3.40.50.150:FF:000070">
    <property type="entry name" value="Protein arginine N-methyltransferase 7"/>
    <property type="match status" value="1"/>
</dbReference>
<reference evidence="11" key="2">
    <citation type="submission" date="2025-08" db="UniProtKB">
        <authorList>
            <consortium name="Ensembl"/>
        </authorList>
    </citation>
    <scope>IDENTIFICATION</scope>
</reference>
<evidence type="ECO:0000259" key="10">
    <source>
        <dbReference type="Pfam" id="PF22528"/>
    </source>
</evidence>
<evidence type="ECO:0000256" key="9">
    <source>
        <dbReference type="PROSITE-ProRule" id="PRU01015"/>
    </source>
</evidence>
<keyword evidence="4" id="KW-0677">Repeat</keyword>
<feature type="domain" description="Protein arginine N-methyltransferase" evidence="10">
    <location>
        <begin position="180"/>
        <end position="349"/>
    </location>
</feature>
<keyword evidence="2 9" id="KW-0808">Transferase</keyword>
<accession>F6UIA2</accession>
<comment type="similarity">
    <text evidence="8">Belongs to the class I-like SAM-binding methyltransferase superfamily. Protein arginine N-methyltransferase family. PRMT7 subfamily.</text>
</comment>
<dbReference type="InParanoid" id="F6UIA2"/>
<dbReference type="GO" id="GO:0032259">
    <property type="term" value="P:methylation"/>
    <property type="evidence" value="ECO:0007669"/>
    <property type="project" value="UniProtKB-KW"/>
</dbReference>
<dbReference type="FunFam" id="2.70.160.11:FF:000010">
    <property type="entry name" value="Protein arginine N-methyltransferase"/>
    <property type="match status" value="1"/>
</dbReference>
<protein>
    <recommendedName>
        <fullName evidence="8">Protein arginine N-methyltransferase</fullName>
        <ecNumber evidence="8">2.1.1.-</ecNumber>
    </recommendedName>
</protein>
<dbReference type="Pfam" id="PF06325">
    <property type="entry name" value="PrmA"/>
    <property type="match status" value="1"/>
</dbReference>
<dbReference type="STRING" id="7719.ENSCINP00000010866"/>
<dbReference type="GO" id="GO:0035241">
    <property type="term" value="F:protein-arginine omega-N monomethyltransferase activity"/>
    <property type="evidence" value="ECO:0007669"/>
    <property type="project" value="UniProtKB-EC"/>
</dbReference>
<reference evidence="11" key="3">
    <citation type="submission" date="2025-09" db="UniProtKB">
        <authorList>
            <consortium name="Ensembl"/>
        </authorList>
    </citation>
    <scope>IDENTIFICATION</scope>
</reference>
<evidence type="ECO:0000256" key="8">
    <source>
        <dbReference type="PIRNR" id="PIRNR036946"/>
    </source>
</evidence>
<keyword evidence="1 9" id="KW-0489">Methyltransferase</keyword>
<keyword evidence="12" id="KW-1185">Reference proteome</keyword>
<dbReference type="InterPro" id="IPR055135">
    <property type="entry name" value="PRMT_dom"/>
</dbReference>
<name>F6UIA2_CIOIN</name>
<dbReference type="FunCoup" id="F6UIA2">
    <property type="interactions" value="628"/>
</dbReference>
<evidence type="ECO:0000256" key="3">
    <source>
        <dbReference type="ARBA" id="ARBA00022691"/>
    </source>
</evidence>
<comment type="function">
    <text evidence="6">Arginine methyltransferase that can both catalyze the formation of omega-N monomethylarginine (MMA) and symmetrical dimethylarginine (sDMA), with a preference for the formation of MMA. Specifically mediates the symmetrical dimethylation of arginine residues in the small nuclear ribonucleoproteins Sm D1 (SNRPD1) and Sm D3 (SNRPD3); such methylation being required for the assembly and biogenesis of snRNP core particles. Specifically mediates the symmetric dimethylation of histone H4 'Arg-3' to form H4R3me2s. Plays a role in gene imprinting by being recruited by CTCFL at the H19 imprinted control region (ICR) and methylating histone H4 to form H4R3me2s, possibly leading to recruit DNA methyltransferases at these sites. May also play a role in embryonic stem cell (ESC) pluripotency. Also able to mediate the arginine methylation of histone H2A and myelin basic protein (MBP) in vitro; the relevance of such results is however unclear in vivo.</text>
</comment>
<dbReference type="HOGENOM" id="CLU_015180_0_0_1"/>
<dbReference type="InterPro" id="IPR025799">
    <property type="entry name" value="Arg_MeTrfase"/>
</dbReference>
<feature type="domain" description="Protein arginine N-methyltransferase" evidence="10">
    <location>
        <begin position="511"/>
        <end position="691"/>
    </location>
</feature>
<evidence type="ECO:0000256" key="1">
    <source>
        <dbReference type="ARBA" id="ARBA00022603"/>
    </source>
</evidence>
<dbReference type="PIRSF" id="PIRSF036946">
    <property type="entry name" value="Arg_N-mtase"/>
    <property type="match status" value="1"/>
</dbReference>
<dbReference type="Gene3D" id="3.40.50.150">
    <property type="entry name" value="Vaccinia Virus protein VP39"/>
    <property type="match status" value="2"/>
</dbReference>
<dbReference type="GO" id="GO:0042054">
    <property type="term" value="F:histone methyltransferase activity"/>
    <property type="evidence" value="ECO:0000318"/>
    <property type="project" value="GO_Central"/>
</dbReference>
<dbReference type="GO" id="GO:0006355">
    <property type="term" value="P:regulation of DNA-templated transcription"/>
    <property type="evidence" value="ECO:0000318"/>
    <property type="project" value="GO_Central"/>
</dbReference>
<dbReference type="InterPro" id="IPR029063">
    <property type="entry name" value="SAM-dependent_MTases_sf"/>
</dbReference>
<dbReference type="OMA" id="CHHDEYS"/>
<comment type="function">
    <text evidence="5">Essential arginine methyltransferase that can both catalyze the formation of omega-N monomethylarginine (MMA) and symmetrical dimethylarginine (sDMA). Specifically mediates the symmetrical dimethylation of arginine residues in the small nuclear ribonucleoproteins SmD1 and SmD3.</text>
</comment>
<dbReference type="PROSITE" id="PS51678">
    <property type="entry name" value="SAM_MT_PRMT"/>
    <property type="match status" value="2"/>
</dbReference>
<dbReference type="CDD" id="cd02440">
    <property type="entry name" value="AdoMet_MTases"/>
    <property type="match status" value="1"/>
</dbReference>
<evidence type="ECO:0000256" key="5">
    <source>
        <dbReference type="ARBA" id="ARBA00025081"/>
    </source>
</evidence>
<keyword evidence="3 9" id="KW-0949">S-adenosyl-L-methionine</keyword>
<reference evidence="12" key="1">
    <citation type="journal article" date="2002" name="Science">
        <title>The draft genome of Ciona intestinalis: insights into chordate and vertebrate origins.</title>
        <authorList>
            <person name="Dehal P."/>
            <person name="Satou Y."/>
            <person name="Campbell R.K."/>
            <person name="Chapman J."/>
            <person name="Degnan B."/>
            <person name="De Tomaso A."/>
            <person name="Davidson B."/>
            <person name="Di Gregorio A."/>
            <person name="Gelpke M."/>
            <person name="Goodstein D.M."/>
            <person name="Harafuji N."/>
            <person name="Hastings K.E."/>
            <person name="Ho I."/>
            <person name="Hotta K."/>
            <person name="Huang W."/>
            <person name="Kawashima T."/>
            <person name="Lemaire P."/>
            <person name="Martinez D."/>
            <person name="Meinertzhagen I.A."/>
            <person name="Necula S."/>
            <person name="Nonaka M."/>
            <person name="Putnam N."/>
            <person name="Rash S."/>
            <person name="Saiga H."/>
            <person name="Satake M."/>
            <person name="Terry A."/>
            <person name="Yamada L."/>
            <person name="Wang H.G."/>
            <person name="Awazu S."/>
            <person name="Azumi K."/>
            <person name="Boore J."/>
            <person name="Branno M."/>
            <person name="Chin-Bow S."/>
            <person name="DeSantis R."/>
            <person name="Doyle S."/>
            <person name="Francino P."/>
            <person name="Keys D.N."/>
            <person name="Haga S."/>
            <person name="Hayashi H."/>
            <person name="Hino K."/>
            <person name="Imai K.S."/>
            <person name="Inaba K."/>
            <person name="Kano S."/>
            <person name="Kobayashi K."/>
            <person name="Kobayashi M."/>
            <person name="Lee B.I."/>
            <person name="Makabe K.W."/>
            <person name="Manohar C."/>
            <person name="Matassi G."/>
            <person name="Medina M."/>
            <person name="Mochizuki Y."/>
            <person name="Mount S."/>
            <person name="Morishita T."/>
            <person name="Miura S."/>
            <person name="Nakayama A."/>
            <person name="Nishizaka S."/>
            <person name="Nomoto H."/>
            <person name="Ohta F."/>
            <person name="Oishi K."/>
            <person name="Rigoutsos I."/>
            <person name="Sano M."/>
            <person name="Sasaki A."/>
            <person name="Sasakura Y."/>
            <person name="Shoguchi E."/>
            <person name="Shin-i T."/>
            <person name="Spagnuolo A."/>
            <person name="Stainier D."/>
            <person name="Suzuki M.M."/>
            <person name="Tassy O."/>
            <person name="Takatori N."/>
            <person name="Tokuoka M."/>
            <person name="Yagi K."/>
            <person name="Yoshizaki F."/>
            <person name="Wada S."/>
            <person name="Zhang C."/>
            <person name="Hyatt P.D."/>
            <person name="Larimer F."/>
            <person name="Detter C."/>
            <person name="Doggett N."/>
            <person name="Glavina T."/>
            <person name="Hawkins T."/>
            <person name="Richardson P."/>
            <person name="Lucas S."/>
            <person name="Kohara Y."/>
            <person name="Levine M."/>
            <person name="Satoh N."/>
            <person name="Rokhsar D.S."/>
        </authorList>
    </citation>
    <scope>NUCLEOTIDE SEQUENCE [LARGE SCALE GENOMIC DNA]</scope>
</reference>
<sequence>MDSNEKRLLLKQTINSVTGKAEWEPENLDEHDYFTDIARSSYADMLHDTERNKMYYDAIKLAVSEMHKRGKVAKVLDIGTGTGLLSMMAATAGAEIITAIEVFSPMAKVAEMVTKENGFEKIQIINKHSTEVKLGEDIKEKANILITELFDTELIGEGALNAYHHALHNLMEENCIAVPHKATTFVQIVESKKMLKWHQLFPIKIGKNIEIEPNPELVCGSGVPAVHDIQLTQFPTDEFKALSKPTSVFEFEWGSKALKNEPRSKMAKVMSTASGTAQVVLSWWDLQMDQTGNIMLSTAPIWCHPTSHNMQWRDHWIQSVYFLPNQMHYNKDDIIKLKAFHDEYSLWFNIDDCDVINKQCSRPLCDYPPRMLWSRPRLGMLNDKHRNNILVDALQWLDVRGNILCLSDFSLLPLFAAQTWKESKTIALEKSAIAQRGLYELVNFNKIDNVKVIRYEADDISKCLDNAKIALFAGEPFFASSYLPWHDLHFWYARSQLDGNLSPGCKVFPCKAYLCIAAVEFSDLWKIRAPVGEVEGFPISTMDKMINEALEKKEFHEPEPHALWEYPNTMITKPVRVMCFDFEQCVPDKVISSVGKLPLLTDSIAQVCHGIVLWMEYQLTPNTQHCITTGMLPASLDGEFNVDHSAPKWSMHHRQAVFFLRESIKLCNAKTVNYDLEFKPESGNINMKYDLQHSIT</sequence>